<dbReference type="EC" id="2.7.13.3" evidence="2"/>
<dbReference type="Gene3D" id="1.10.287.130">
    <property type="match status" value="1"/>
</dbReference>
<proteinExistence type="predicted"/>
<dbReference type="InterPro" id="IPR000700">
    <property type="entry name" value="PAS-assoc_C"/>
</dbReference>
<evidence type="ECO:0000259" key="6">
    <source>
        <dbReference type="PROSITE" id="PS50109"/>
    </source>
</evidence>
<name>A0A0G3BZ80_9BURK</name>
<dbReference type="InterPro" id="IPR035965">
    <property type="entry name" value="PAS-like_dom_sf"/>
</dbReference>
<reference evidence="10 11" key="1">
    <citation type="submission" date="2015-05" db="EMBL/GenBank/DDBJ databases">
        <authorList>
            <person name="Tang B."/>
            <person name="Yu Y."/>
        </authorList>
    </citation>
    <scope>NUCLEOTIDE SEQUENCE [LARGE SCALE GENOMIC DNA]</scope>
    <source>
        <strain evidence="10 11">DSM 7029</strain>
    </source>
</reference>
<keyword evidence="11" id="KW-1185">Reference proteome</keyword>
<evidence type="ECO:0000256" key="2">
    <source>
        <dbReference type="ARBA" id="ARBA00012438"/>
    </source>
</evidence>
<dbReference type="InterPro" id="IPR003594">
    <property type="entry name" value="HATPase_dom"/>
</dbReference>
<dbReference type="PATRIC" id="fig|413882.6.peg.5335"/>
<dbReference type="SMART" id="SM00091">
    <property type="entry name" value="PAS"/>
    <property type="match status" value="3"/>
</dbReference>
<dbReference type="InterPro" id="IPR001610">
    <property type="entry name" value="PAC"/>
</dbReference>
<dbReference type="SUPFAM" id="SSF55785">
    <property type="entry name" value="PYP-like sensor domain (PAS domain)"/>
    <property type="match status" value="4"/>
</dbReference>
<dbReference type="CDD" id="cd00130">
    <property type="entry name" value="PAS"/>
    <property type="match status" value="2"/>
</dbReference>
<dbReference type="NCBIfam" id="TIGR00229">
    <property type="entry name" value="sensory_box"/>
    <property type="match status" value="2"/>
</dbReference>
<dbReference type="Pfam" id="PF08447">
    <property type="entry name" value="PAS_3"/>
    <property type="match status" value="1"/>
</dbReference>
<keyword evidence="10" id="KW-0808">Transferase</keyword>
<dbReference type="AlphaFoldDB" id="A0A0G3BZ80"/>
<dbReference type="Gene3D" id="3.30.450.20">
    <property type="entry name" value="PAS domain"/>
    <property type="match status" value="4"/>
</dbReference>
<dbReference type="SUPFAM" id="SSF55874">
    <property type="entry name" value="ATPase domain of HSP90 chaperone/DNA topoisomerase II/histidine kinase"/>
    <property type="match status" value="1"/>
</dbReference>
<evidence type="ECO:0000256" key="5">
    <source>
        <dbReference type="SAM" id="Coils"/>
    </source>
</evidence>
<accession>A0A0G3BZ80</accession>
<evidence type="ECO:0000259" key="7">
    <source>
        <dbReference type="PROSITE" id="PS50110"/>
    </source>
</evidence>
<dbReference type="CDD" id="cd00156">
    <property type="entry name" value="REC"/>
    <property type="match status" value="1"/>
</dbReference>
<dbReference type="SUPFAM" id="SSF47384">
    <property type="entry name" value="Homodimeric domain of signal transducing histidine kinase"/>
    <property type="match status" value="1"/>
</dbReference>
<dbReference type="EMBL" id="CP011371">
    <property type="protein sequence ID" value="AKJ31800.1"/>
    <property type="molecule type" value="Genomic_DNA"/>
</dbReference>
<keyword evidence="3 4" id="KW-0597">Phosphoprotein</keyword>
<dbReference type="InterPro" id="IPR013656">
    <property type="entry name" value="PAS_4"/>
</dbReference>
<protein>
    <recommendedName>
        <fullName evidence="2">histidine kinase</fullName>
        <ecNumber evidence="2">2.7.13.3</ecNumber>
    </recommendedName>
</protein>
<dbReference type="InterPro" id="IPR036097">
    <property type="entry name" value="HisK_dim/P_sf"/>
</dbReference>
<dbReference type="Pfam" id="PF00512">
    <property type="entry name" value="HisKA"/>
    <property type="match status" value="1"/>
</dbReference>
<dbReference type="PRINTS" id="PR00344">
    <property type="entry name" value="BCTRLSENSOR"/>
</dbReference>
<dbReference type="InterPro" id="IPR013655">
    <property type="entry name" value="PAS_fold_3"/>
</dbReference>
<dbReference type="InterPro" id="IPR011006">
    <property type="entry name" value="CheY-like_superfamily"/>
</dbReference>
<dbReference type="PANTHER" id="PTHR43065:SF42">
    <property type="entry name" value="TWO-COMPONENT SENSOR PPRA"/>
    <property type="match status" value="1"/>
</dbReference>
<dbReference type="InterPro" id="IPR000014">
    <property type="entry name" value="PAS"/>
</dbReference>
<evidence type="ECO:0000259" key="8">
    <source>
        <dbReference type="PROSITE" id="PS50112"/>
    </source>
</evidence>
<dbReference type="PROSITE" id="PS50109">
    <property type="entry name" value="HIS_KIN"/>
    <property type="match status" value="1"/>
</dbReference>
<dbReference type="RefSeq" id="WP_047196863.1">
    <property type="nucleotide sequence ID" value="NZ_CP011371.1"/>
</dbReference>
<dbReference type="GO" id="GO:0000155">
    <property type="term" value="F:phosphorelay sensor kinase activity"/>
    <property type="evidence" value="ECO:0007669"/>
    <property type="project" value="InterPro"/>
</dbReference>
<keyword evidence="5" id="KW-0175">Coiled coil</keyword>
<dbReference type="Pfam" id="PF02518">
    <property type="entry name" value="HATPase_c"/>
    <property type="match status" value="1"/>
</dbReference>
<dbReference type="KEGG" id="pbh:AAW51_5109"/>
<feature type="modified residue" description="4-aspartylphosphate" evidence="4">
    <location>
        <position position="857"/>
    </location>
</feature>
<dbReference type="InterPro" id="IPR005467">
    <property type="entry name" value="His_kinase_dom"/>
</dbReference>
<dbReference type="PROSITE" id="PS50113">
    <property type="entry name" value="PAC"/>
    <property type="match status" value="1"/>
</dbReference>
<evidence type="ECO:0000313" key="11">
    <source>
        <dbReference type="Proteomes" id="UP000035352"/>
    </source>
</evidence>
<feature type="coiled-coil region" evidence="5">
    <location>
        <begin position="520"/>
        <end position="554"/>
    </location>
</feature>
<dbReference type="Proteomes" id="UP000035352">
    <property type="component" value="Chromosome"/>
</dbReference>
<dbReference type="Pfam" id="PF08448">
    <property type="entry name" value="PAS_4"/>
    <property type="match status" value="3"/>
</dbReference>
<evidence type="ECO:0000256" key="3">
    <source>
        <dbReference type="ARBA" id="ARBA00022553"/>
    </source>
</evidence>
<dbReference type="CDD" id="cd00082">
    <property type="entry name" value="HisKA"/>
    <property type="match status" value="1"/>
</dbReference>
<dbReference type="PANTHER" id="PTHR43065">
    <property type="entry name" value="SENSOR HISTIDINE KINASE"/>
    <property type="match status" value="1"/>
</dbReference>
<keyword evidence="10" id="KW-0418">Kinase</keyword>
<evidence type="ECO:0000256" key="4">
    <source>
        <dbReference type="PROSITE-ProRule" id="PRU00169"/>
    </source>
</evidence>
<sequence>MRALDDTTTPLGAPAVWPPSLRTVISLVLGSKFPMFVAWGSQLCFLYNDAYSGVLGGKHPTAMGRPFRDVWSDIWKDISPMVERALRGEASYFENLPLTMRRRGFEEQTWFTFSYSPVRDEGGAVAGMYCACTETTRQVLAERSRLAETERMHRLFHQAPGFMCVMRGPQHVFELTNAAFERLFGTRELLGRPVREALPELAGQGFFELLDRVYASGEPFIGRGLSVRTAVHGVGAELVEHYLDFVYQPIVSPDGHVTGIFVEGSDVTDRHRAEAELRVERDRARAVLDSMGEGFLLLGHDFRILDINAEGLRLEGRPVEQLVGHNHWEVYPGSESMEVGRLYKEAMHTRQPISLEHQYRWQTGQAAWLEMRAYPVPDGLAIFYRDVSDRRNAEARLRESEEHYRLLVDLSPGIHWTADAQGRIESFSERWLALTGLSREEALGDGWMQLPHPQDRAAMQAAWRRSVETGATYDVEYRMRVADGSYHWIRARALAWRNAEGGVQRWYGMTEDVHNRRSAVEALRRLNETLEQRVAAAVAERQRAEEHLRQAQKMEAVGQLTGGIAHDFNNLLQAVTGNLELIRRLAEQPGQVRSWAENALRSVRHGAKLTSQLLAFSRSQRLEMKPVAVNELLKGMQELLTRTLGPSIEVVLALHPDVNSVMAEPTQLEMSVLNLAINARDAMPTGGRLTLSTEVRRLERDAELGTGDYVELRVADTGTGMSPEVVARAFDPFFTTKEVGKGTGLGLSQVYGFARQVGGAARIQSAPSQGTAVSLLLRTAAPAAATTRERQPTGAVKAGSDAGARPARVLVVDDDLAVRSLLRDMLEALGYAVEQAADGPAGLQALERGRPDVLLVDFAMPGMNGAQVARAARERCPDLPIVFASGYADTDALHAAVGPNAQLLHKPFRMDELAATVAKVVAAASA</sequence>
<dbReference type="Gene3D" id="3.30.565.10">
    <property type="entry name" value="Histidine kinase-like ATPase, C-terminal domain"/>
    <property type="match status" value="1"/>
</dbReference>
<dbReference type="SMART" id="SM00086">
    <property type="entry name" value="PAC"/>
    <property type="match status" value="3"/>
</dbReference>
<dbReference type="Pfam" id="PF00072">
    <property type="entry name" value="Response_reg"/>
    <property type="match status" value="1"/>
</dbReference>
<dbReference type="SMART" id="SM00388">
    <property type="entry name" value="HisKA"/>
    <property type="match status" value="1"/>
</dbReference>
<dbReference type="InterPro" id="IPR003661">
    <property type="entry name" value="HisK_dim/P_dom"/>
</dbReference>
<feature type="domain" description="PAS" evidence="8">
    <location>
        <begin position="400"/>
        <end position="470"/>
    </location>
</feature>
<dbReference type="SMART" id="SM00448">
    <property type="entry name" value="REC"/>
    <property type="match status" value="1"/>
</dbReference>
<evidence type="ECO:0000259" key="9">
    <source>
        <dbReference type="PROSITE" id="PS50113"/>
    </source>
</evidence>
<feature type="domain" description="Histidine kinase" evidence="6">
    <location>
        <begin position="563"/>
        <end position="781"/>
    </location>
</feature>
<dbReference type="SMART" id="SM00387">
    <property type="entry name" value="HATPase_c"/>
    <property type="match status" value="1"/>
</dbReference>
<gene>
    <name evidence="10" type="ORF">AAW51_5109</name>
</gene>
<dbReference type="SUPFAM" id="SSF52172">
    <property type="entry name" value="CheY-like"/>
    <property type="match status" value="1"/>
</dbReference>
<dbReference type="FunFam" id="3.30.450.20:FF:000099">
    <property type="entry name" value="Sensory box sensor histidine kinase"/>
    <property type="match status" value="1"/>
</dbReference>
<organism evidence="10 11">
    <name type="scientific">Caldimonas brevitalea</name>
    <dbReference type="NCBI Taxonomy" id="413882"/>
    <lineage>
        <taxon>Bacteria</taxon>
        <taxon>Pseudomonadati</taxon>
        <taxon>Pseudomonadota</taxon>
        <taxon>Betaproteobacteria</taxon>
        <taxon>Burkholderiales</taxon>
        <taxon>Sphaerotilaceae</taxon>
        <taxon>Caldimonas</taxon>
    </lineage>
</organism>
<dbReference type="InterPro" id="IPR036890">
    <property type="entry name" value="HATPase_C_sf"/>
</dbReference>
<dbReference type="InterPro" id="IPR004358">
    <property type="entry name" value="Sig_transdc_His_kin-like_C"/>
</dbReference>
<dbReference type="InterPro" id="IPR001789">
    <property type="entry name" value="Sig_transdc_resp-reg_receiver"/>
</dbReference>
<dbReference type="PROSITE" id="PS50110">
    <property type="entry name" value="RESPONSE_REGULATORY"/>
    <property type="match status" value="1"/>
</dbReference>
<evidence type="ECO:0000256" key="1">
    <source>
        <dbReference type="ARBA" id="ARBA00000085"/>
    </source>
</evidence>
<dbReference type="STRING" id="413882.AAW51_5109"/>
<dbReference type="Gene3D" id="3.40.50.2300">
    <property type="match status" value="1"/>
</dbReference>
<comment type="catalytic activity">
    <reaction evidence="1">
        <text>ATP + protein L-histidine = ADP + protein N-phospho-L-histidine.</text>
        <dbReference type="EC" id="2.7.13.3"/>
    </reaction>
</comment>
<evidence type="ECO:0000313" key="10">
    <source>
        <dbReference type="EMBL" id="AKJ31800.1"/>
    </source>
</evidence>
<feature type="domain" description="PAC" evidence="9">
    <location>
        <begin position="473"/>
        <end position="525"/>
    </location>
</feature>
<feature type="domain" description="Response regulatory" evidence="7">
    <location>
        <begin position="808"/>
        <end position="921"/>
    </location>
</feature>
<dbReference type="PROSITE" id="PS50112">
    <property type="entry name" value="PAS"/>
    <property type="match status" value="1"/>
</dbReference>